<comment type="caution">
    <text evidence="3">The sequence shown here is derived from an EMBL/GenBank/DDBJ whole genome shotgun (WGS) entry which is preliminary data.</text>
</comment>
<reference evidence="3" key="1">
    <citation type="submission" date="2020-12" db="EMBL/GenBank/DDBJ databases">
        <title>Bacterial taxonomy.</title>
        <authorList>
            <person name="Pan X."/>
        </authorList>
    </citation>
    <scope>NUCLEOTIDE SEQUENCE</scope>
    <source>
        <strain evidence="3">KCTC 52957</strain>
    </source>
</reference>
<dbReference type="SUPFAM" id="SSF56317">
    <property type="entry name" value="Carbon-nitrogen hydrolase"/>
    <property type="match status" value="1"/>
</dbReference>
<dbReference type="SUPFAM" id="SSF51905">
    <property type="entry name" value="FAD/NAD(P)-binding domain"/>
    <property type="match status" value="1"/>
</dbReference>
<dbReference type="Gene3D" id="3.60.110.10">
    <property type="entry name" value="Carbon-nitrogen hydrolase"/>
    <property type="match status" value="1"/>
</dbReference>
<accession>A0A934IKG2</accession>
<dbReference type="Gene3D" id="1.10.405.40">
    <property type="match status" value="1"/>
</dbReference>
<dbReference type="EMBL" id="JAEKPD010000031">
    <property type="protein sequence ID" value="MBJ3764593.1"/>
    <property type="molecule type" value="Genomic_DNA"/>
</dbReference>
<dbReference type="InterPro" id="IPR002937">
    <property type="entry name" value="Amino_oxidase"/>
</dbReference>
<dbReference type="InterPro" id="IPR044083">
    <property type="entry name" value="RamA-like"/>
</dbReference>
<organism evidence="3 4">
    <name type="scientific">Palleronia pontilimi</name>
    <dbReference type="NCBI Taxonomy" id="1964209"/>
    <lineage>
        <taxon>Bacteria</taxon>
        <taxon>Pseudomonadati</taxon>
        <taxon>Pseudomonadota</taxon>
        <taxon>Alphaproteobacteria</taxon>
        <taxon>Rhodobacterales</taxon>
        <taxon>Roseobacteraceae</taxon>
        <taxon>Palleronia</taxon>
    </lineage>
</organism>
<evidence type="ECO:0000259" key="2">
    <source>
        <dbReference type="PROSITE" id="PS50263"/>
    </source>
</evidence>
<name>A0A934IKG2_9RHOB</name>
<gene>
    <name evidence="3" type="ORF">ILP92_17800</name>
</gene>
<sequence length="825" mass="90687">MQGPAQTDRPDILAELSASATCARQQGANLLVCPEMYLTGYAIGPGPISALAEPRDGPLMDKVRIIARDAGIAILTGFPERDGSAIYNTAVLIGADGSEIAHYRKTHLFGDVDCTQFAAGPTPPPVVDFAGLKVGLLICYDVEFPENVRGLALRGADLVLVPTALMRPAEIVAETVVVARAFENQVFLAYVNRCDHEAAFDYCGLSCIVGPDGRVLARAGSEAEMIFADIDPTALKQIRGETSHLADRRVALYATLTEDPKSPKDNPRMTHADDTDDTLTMLSPDFPFSYDRYLTHPAGLGHVPDARLGTEVAVIGAGMAGIVAAYELMKLGLRPVIYEAVRIGGRLRSEPVPGVDDMVVELGGMRFPPTGRAFFHYLNKAGAETTGFPNPLSDATPSTMIELGGEKHYARTAADLPPIFAEVGEAWTQALEDGAFLSQMQDALRARDTNAIKKLWNDLVPDLDGQSFYGFLARSDAFARRDFRHLEVFGQVGFGSGGWDTDFPNSMLEILRIVYTGADDDHQLVKGGVEQVPNSIWRHAPDQMAHWPTGTTLSSLHNGATLGEVRKIRRADDGGIAITDRWGNARHFAAAVVTCQSWLLSTTIDCDETLFDQTMWMAMERTHYMQSSKTFVIVDRPFWKETDRITGRDRLSMTLSDRKTRGTYLLDFGDDRPGAICLSYTWNDDAMKWVTLPIDERVDLMIDSIEKIYPGLDIRSHIIGDPITVSWENDRYFMGAFKGNLPGHYRYQRRLFSHFMQDDMPERRRGLFLAGDSVSWTAGWAEGAVTTALNAVWGVQKHFGGASAPDNPGPGDLWQDLQPLDLEAD</sequence>
<dbReference type="PROSITE" id="PS50263">
    <property type="entry name" value="CN_HYDROLASE"/>
    <property type="match status" value="1"/>
</dbReference>
<evidence type="ECO:0000256" key="1">
    <source>
        <dbReference type="ARBA" id="ARBA00010613"/>
    </source>
</evidence>
<dbReference type="GO" id="GO:0016787">
    <property type="term" value="F:hydrolase activity"/>
    <property type="evidence" value="ECO:0007669"/>
    <property type="project" value="InterPro"/>
</dbReference>
<dbReference type="InterPro" id="IPR036526">
    <property type="entry name" value="C-N_Hydrolase_sf"/>
</dbReference>
<dbReference type="InterPro" id="IPR003010">
    <property type="entry name" value="C-N_Hydrolase"/>
</dbReference>
<dbReference type="Pfam" id="PF01593">
    <property type="entry name" value="Amino_oxidase"/>
    <property type="match status" value="1"/>
</dbReference>
<dbReference type="CDD" id="cd07576">
    <property type="entry name" value="R-amidase_like"/>
    <property type="match status" value="1"/>
</dbReference>
<dbReference type="PANTHER" id="PTHR23088:SF27">
    <property type="entry name" value="DEAMINATED GLUTATHIONE AMIDASE"/>
    <property type="match status" value="1"/>
</dbReference>
<dbReference type="Proteomes" id="UP000642488">
    <property type="component" value="Unassembled WGS sequence"/>
</dbReference>
<dbReference type="InterPro" id="IPR001110">
    <property type="entry name" value="UPF0012_CS"/>
</dbReference>
<dbReference type="Gene3D" id="3.50.50.60">
    <property type="entry name" value="FAD/NAD(P)-binding domain"/>
    <property type="match status" value="1"/>
</dbReference>
<dbReference type="RefSeq" id="WP_198917764.1">
    <property type="nucleotide sequence ID" value="NZ_JAEKPD010000031.1"/>
</dbReference>
<dbReference type="InterPro" id="IPR036188">
    <property type="entry name" value="FAD/NAD-bd_sf"/>
</dbReference>
<keyword evidence="4" id="KW-1185">Reference proteome</keyword>
<dbReference type="Gene3D" id="3.90.660.10">
    <property type="match status" value="1"/>
</dbReference>
<comment type="similarity">
    <text evidence="1">Belongs to the carbon-nitrogen hydrolase superfamily. NIT1/NIT2 family.</text>
</comment>
<proteinExistence type="inferred from homology"/>
<feature type="domain" description="CN hydrolase" evidence="2">
    <location>
        <begin position="1"/>
        <end position="232"/>
    </location>
</feature>
<protein>
    <submittedName>
        <fullName evidence="3">FAD-dependent oxidoreductase</fullName>
    </submittedName>
</protein>
<dbReference type="SUPFAM" id="SSF54373">
    <property type="entry name" value="FAD-linked reductases, C-terminal domain"/>
    <property type="match status" value="1"/>
</dbReference>
<dbReference type="GO" id="GO:0016491">
    <property type="term" value="F:oxidoreductase activity"/>
    <property type="evidence" value="ECO:0007669"/>
    <property type="project" value="InterPro"/>
</dbReference>
<evidence type="ECO:0000313" key="3">
    <source>
        <dbReference type="EMBL" id="MBJ3764593.1"/>
    </source>
</evidence>
<dbReference type="Pfam" id="PF00795">
    <property type="entry name" value="CN_hydrolase"/>
    <property type="match status" value="1"/>
</dbReference>
<dbReference type="PROSITE" id="PS01227">
    <property type="entry name" value="UPF0012"/>
    <property type="match status" value="1"/>
</dbReference>
<dbReference type="AlphaFoldDB" id="A0A934IKG2"/>
<evidence type="ECO:0000313" key="4">
    <source>
        <dbReference type="Proteomes" id="UP000642488"/>
    </source>
</evidence>
<dbReference type="PANTHER" id="PTHR23088">
    <property type="entry name" value="NITRILASE-RELATED"/>
    <property type="match status" value="1"/>
</dbReference>